<protein>
    <submittedName>
        <fullName evidence="1">Uncharacterized protein</fullName>
    </submittedName>
</protein>
<comment type="caution">
    <text evidence="1">The sequence shown here is derived from an EMBL/GenBank/DDBJ whole genome shotgun (WGS) entry which is preliminary data.</text>
</comment>
<evidence type="ECO:0000313" key="2">
    <source>
        <dbReference type="Proteomes" id="UP000631535"/>
    </source>
</evidence>
<dbReference type="Proteomes" id="UP000631535">
    <property type="component" value="Unassembled WGS sequence"/>
</dbReference>
<gene>
    <name evidence="1" type="ORF">GCM10012287_26320</name>
</gene>
<sequence length="68" mass="7092">MALEPGDAADLSTASAVFRDLFHRAWAAPVEIGVDSSDGIAEAAEIPLQTLNKHSFERVGLTPKSAAA</sequence>
<dbReference type="EMBL" id="BMMP01000007">
    <property type="protein sequence ID" value="GGO49301.1"/>
    <property type="molecule type" value="Genomic_DNA"/>
</dbReference>
<keyword evidence="2" id="KW-1185">Reference proteome</keyword>
<organism evidence="1 2">
    <name type="scientific">Streptomyces daqingensis</name>
    <dbReference type="NCBI Taxonomy" id="1472640"/>
    <lineage>
        <taxon>Bacteria</taxon>
        <taxon>Bacillati</taxon>
        <taxon>Actinomycetota</taxon>
        <taxon>Actinomycetes</taxon>
        <taxon>Kitasatosporales</taxon>
        <taxon>Streptomycetaceae</taxon>
        <taxon>Streptomyces</taxon>
    </lineage>
</organism>
<reference evidence="2" key="1">
    <citation type="journal article" date="2019" name="Int. J. Syst. Evol. Microbiol.">
        <title>The Global Catalogue of Microorganisms (GCM) 10K type strain sequencing project: providing services to taxonomists for standard genome sequencing and annotation.</title>
        <authorList>
            <consortium name="The Broad Institute Genomics Platform"/>
            <consortium name="The Broad Institute Genome Sequencing Center for Infectious Disease"/>
            <person name="Wu L."/>
            <person name="Ma J."/>
        </authorList>
    </citation>
    <scope>NUCLEOTIDE SEQUENCE [LARGE SCALE GENOMIC DNA]</scope>
    <source>
        <strain evidence="2">CGMCC 4.7178</strain>
    </source>
</reference>
<proteinExistence type="predicted"/>
<evidence type="ECO:0000313" key="1">
    <source>
        <dbReference type="EMBL" id="GGO49301.1"/>
    </source>
</evidence>
<accession>A0ABQ2MBU8</accession>
<name>A0ABQ2MBU8_9ACTN</name>